<proteinExistence type="predicted"/>
<dbReference type="EMBL" id="CP032514">
    <property type="protein sequence ID" value="AYD88981.1"/>
    <property type="molecule type" value="Genomic_DNA"/>
</dbReference>
<name>A0ABM6Z1J4_9ACTO</name>
<sequence length="88" mass="9481">MTESYEAVLRAVGASSTAGALLRTHQAHSARLLQLHTRMPLLLPGIDTITSLLTFLARETPSQALDVLLDRASREALRGTEGVLADDQ</sequence>
<organism evidence="1 2">
    <name type="scientific">Actinomyces lilanjuaniae</name>
    <dbReference type="NCBI Taxonomy" id="2321394"/>
    <lineage>
        <taxon>Bacteria</taxon>
        <taxon>Bacillati</taxon>
        <taxon>Actinomycetota</taxon>
        <taxon>Actinomycetes</taxon>
        <taxon>Actinomycetales</taxon>
        <taxon>Actinomycetaceae</taxon>
        <taxon>Actinomyces</taxon>
    </lineage>
</organism>
<evidence type="ECO:0000313" key="2">
    <source>
        <dbReference type="Proteomes" id="UP000273001"/>
    </source>
</evidence>
<reference evidence="1 2" key="1">
    <citation type="submission" date="2018-09" db="EMBL/GenBank/DDBJ databases">
        <authorList>
            <person name="Li J."/>
        </authorList>
    </citation>
    <scope>NUCLEOTIDE SEQUENCE [LARGE SCALE GENOMIC DNA]</scope>
    <source>
        <strain evidence="1 2">2129</strain>
    </source>
</reference>
<accession>A0ABM6Z1J4</accession>
<protein>
    <submittedName>
        <fullName evidence="1">Uncharacterized protein</fullName>
    </submittedName>
</protein>
<dbReference type="Proteomes" id="UP000273001">
    <property type="component" value="Chromosome"/>
</dbReference>
<evidence type="ECO:0000313" key="1">
    <source>
        <dbReference type="EMBL" id="AYD88981.1"/>
    </source>
</evidence>
<keyword evidence="2" id="KW-1185">Reference proteome</keyword>
<gene>
    <name evidence="1" type="ORF">D5R93_00980</name>
</gene>